<name>A0ABN2JWE6_9ACTN</name>
<dbReference type="Gene3D" id="1.20.1250.20">
    <property type="entry name" value="MFS general substrate transporter like domains"/>
    <property type="match status" value="2"/>
</dbReference>
<dbReference type="InterPro" id="IPR036259">
    <property type="entry name" value="MFS_trans_sf"/>
</dbReference>
<evidence type="ECO:0000256" key="4">
    <source>
        <dbReference type="ARBA" id="ARBA00023136"/>
    </source>
</evidence>
<dbReference type="Pfam" id="PF07690">
    <property type="entry name" value="MFS_1"/>
    <property type="match status" value="1"/>
</dbReference>
<feature type="transmembrane region" description="Helical" evidence="5">
    <location>
        <begin position="12"/>
        <end position="36"/>
    </location>
</feature>
<dbReference type="InterPro" id="IPR011701">
    <property type="entry name" value="MFS"/>
</dbReference>
<feature type="transmembrane region" description="Helical" evidence="5">
    <location>
        <begin position="356"/>
        <end position="377"/>
    </location>
</feature>
<evidence type="ECO:0000313" key="6">
    <source>
        <dbReference type="EMBL" id="GAA1741188.1"/>
    </source>
</evidence>
<feature type="transmembrane region" description="Helical" evidence="5">
    <location>
        <begin position="102"/>
        <end position="120"/>
    </location>
</feature>
<dbReference type="EMBL" id="BAAALS010000003">
    <property type="protein sequence ID" value="GAA1741188.1"/>
    <property type="molecule type" value="Genomic_DNA"/>
</dbReference>
<keyword evidence="4 5" id="KW-0472">Membrane</keyword>
<feature type="transmembrane region" description="Helical" evidence="5">
    <location>
        <begin position="328"/>
        <end position="350"/>
    </location>
</feature>
<evidence type="ECO:0000256" key="5">
    <source>
        <dbReference type="SAM" id="Phobius"/>
    </source>
</evidence>
<comment type="caution">
    <text evidence="6">The sequence shown here is derived from an EMBL/GenBank/DDBJ whole genome shotgun (WGS) entry which is preliminary data.</text>
</comment>
<proteinExistence type="predicted"/>
<comment type="subcellular location">
    <subcellularLocation>
        <location evidence="1">Membrane</location>
        <topology evidence="1">Multi-pass membrane protein</topology>
    </subcellularLocation>
</comment>
<accession>A0ABN2JWE6</accession>
<feature type="transmembrane region" description="Helical" evidence="5">
    <location>
        <begin position="48"/>
        <end position="66"/>
    </location>
</feature>
<dbReference type="PANTHER" id="PTHR23514:SF13">
    <property type="entry name" value="INNER MEMBRANE PROTEIN YBJJ"/>
    <property type="match status" value="1"/>
</dbReference>
<keyword evidence="2 5" id="KW-0812">Transmembrane</keyword>
<feature type="transmembrane region" description="Helical" evidence="5">
    <location>
        <begin position="271"/>
        <end position="290"/>
    </location>
</feature>
<dbReference type="SUPFAM" id="SSF103473">
    <property type="entry name" value="MFS general substrate transporter"/>
    <property type="match status" value="1"/>
</dbReference>
<feature type="transmembrane region" description="Helical" evidence="5">
    <location>
        <begin position="234"/>
        <end position="259"/>
    </location>
</feature>
<evidence type="ECO:0000256" key="2">
    <source>
        <dbReference type="ARBA" id="ARBA00022692"/>
    </source>
</evidence>
<evidence type="ECO:0000256" key="3">
    <source>
        <dbReference type="ARBA" id="ARBA00022989"/>
    </source>
</evidence>
<gene>
    <name evidence="6" type="ORF">GCM10009681_09890</name>
</gene>
<keyword evidence="3 5" id="KW-1133">Transmembrane helix</keyword>
<dbReference type="PANTHER" id="PTHR23514">
    <property type="entry name" value="BYPASS OF STOP CODON PROTEIN 6"/>
    <property type="match status" value="1"/>
</dbReference>
<organism evidence="6 7">
    <name type="scientific">Luedemannella helvata</name>
    <dbReference type="NCBI Taxonomy" id="349315"/>
    <lineage>
        <taxon>Bacteria</taxon>
        <taxon>Bacillati</taxon>
        <taxon>Actinomycetota</taxon>
        <taxon>Actinomycetes</taxon>
        <taxon>Micromonosporales</taxon>
        <taxon>Micromonosporaceae</taxon>
        <taxon>Luedemannella</taxon>
    </lineage>
</organism>
<feature type="transmembrane region" description="Helical" evidence="5">
    <location>
        <begin position="296"/>
        <end position="316"/>
    </location>
</feature>
<evidence type="ECO:0000256" key="1">
    <source>
        <dbReference type="ARBA" id="ARBA00004141"/>
    </source>
</evidence>
<evidence type="ECO:0000313" key="7">
    <source>
        <dbReference type="Proteomes" id="UP001500655"/>
    </source>
</evidence>
<dbReference type="RefSeq" id="WP_344077278.1">
    <property type="nucleotide sequence ID" value="NZ_BAAALS010000003.1"/>
</dbReference>
<feature type="transmembrane region" description="Helical" evidence="5">
    <location>
        <begin position="204"/>
        <end position="222"/>
    </location>
</feature>
<dbReference type="CDD" id="cd17393">
    <property type="entry name" value="MFS_MosC_like"/>
    <property type="match status" value="1"/>
</dbReference>
<feature type="transmembrane region" description="Helical" evidence="5">
    <location>
        <begin position="141"/>
        <end position="160"/>
    </location>
</feature>
<sequence length="397" mass="39891">MLTVQAVSLARSRVAISLAFAVHGAVVGTFATRVPWIAEHVGASAGELGLALVAPALGAVSTMPLAARLTHRFRSRAVVRVLMVVFCLSVVPVALAPNLVTLFAALYVFGAAAGMADVAMNAEGVVVERRYGRSIMSSLHGLWSVGVLVASGAGVLAAHADLDARAHFGIAALVLIAVGWIGGRDLINERLPGEEAPAFSRPSRPVLLVGLVGFCAIFAEGAGNDWAAVYLKTVVGTSAGTAAAAVTAFAFAMAAARLVGDHVVRRFGPVATVRAGGVIATVGAATVALSRHPVPAIAGFLFIGLGVAVVVPLVFAAAGNVSTNPSQAIAGVATISYGAGMAAPGIVGGIAQVTSLPISFGVVTALCVLMTLGAGLLRPRHPATPTETQPSAEVAAR</sequence>
<feature type="transmembrane region" description="Helical" evidence="5">
    <location>
        <begin position="166"/>
        <end position="183"/>
    </location>
</feature>
<reference evidence="6 7" key="1">
    <citation type="journal article" date="2019" name="Int. J. Syst. Evol. Microbiol.">
        <title>The Global Catalogue of Microorganisms (GCM) 10K type strain sequencing project: providing services to taxonomists for standard genome sequencing and annotation.</title>
        <authorList>
            <consortium name="The Broad Institute Genomics Platform"/>
            <consortium name="The Broad Institute Genome Sequencing Center for Infectious Disease"/>
            <person name="Wu L."/>
            <person name="Ma J."/>
        </authorList>
    </citation>
    <scope>NUCLEOTIDE SEQUENCE [LARGE SCALE GENOMIC DNA]</scope>
    <source>
        <strain evidence="6 7">JCM 13249</strain>
    </source>
</reference>
<protein>
    <submittedName>
        <fullName evidence="6">MFS transporter</fullName>
    </submittedName>
</protein>
<dbReference type="Proteomes" id="UP001500655">
    <property type="component" value="Unassembled WGS sequence"/>
</dbReference>
<dbReference type="InterPro" id="IPR051788">
    <property type="entry name" value="MFS_Transporter"/>
</dbReference>
<feature type="transmembrane region" description="Helical" evidence="5">
    <location>
        <begin position="78"/>
        <end position="96"/>
    </location>
</feature>
<keyword evidence="7" id="KW-1185">Reference proteome</keyword>